<sequence length="61" mass="6582">MEPEGDRGTDPAAGREGRRSVSRKTSFVVAGEAAGSKLQKAQELGIPVLTEDEFCERYLQG</sequence>
<feature type="region of interest" description="Disordered" evidence="1">
    <location>
        <begin position="1"/>
        <end position="25"/>
    </location>
</feature>
<evidence type="ECO:0000259" key="2">
    <source>
        <dbReference type="Pfam" id="PF00533"/>
    </source>
</evidence>
<evidence type="ECO:0000256" key="1">
    <source>
        <dbReference type="SAM" id="MobiDB-lite"/>
    </source>
</evidence>
<name>A0A1Y2T455_SYMTR</name>
<comment type="caution">
    <text evidence="3">The sequence shown here is derived from an EMBL/GenBank/DDBJ whole genome shotgun (WGS) entry which is preliminary data.</text>
</comment>
<dbReference type="InterPro" id="IPR001357">
    <property type="entry name" value="BRCT_dom"/>
</dbReference>
<evidence type="ECO:0000313" key="4">
    <source>
        <dbReference type="Proteomes" id="UP000194267"/>
    </source>
</evidence>
<accession>A0A1Y2T455</accession>
<organism evidence="3 4">
    <name type="scientific">Symbiobacterium thermophilum</name>
    <dbReference type="NCBI Taxonomy" id="2734"/>
    <lineage>
        <taxon>Bacteria</taxon>
        <taxon>Bacillati</taxon>
        <taxon>Bacillota</taxon>
        <taxon>Clostridia</taxon>
        <taxon>Eubacteriales</taxon>
        <taxon>Symbiobacteriaceae</taxon>
        <taxon>Symbiobacterium</taxon>
    </lineage>
</organism>
<dbReference type="SUPFAM" id="SSF52113">
    <property type="entry name" value="BRCT domain"/>
    <property type="match status" value="1"/>
</dbReference>
<dbReference type="Pfam" id="PF00533">
    <property type="entry name" value="BRCT"/>
    <property type="match status" value="1"/>
</dbReference>
<dbReference type="InterPro" id="IPR036420">
    <property type="entry name" value="BRCT_dom_sf"/>
</dbReference>
<reference evidence="4" key="1">
    <citation type="submission" date="2016-04" db="EMBL/GenBank/DDBJ databases">
        <authorList>
            <person name="Antunes L.P."/>
            <person name="Martins L.F."/>
            <person name="Pereira R.V."/>
            <person name="Thomas A.M."/>
            <person name="Barbosa D."/>
            <person name="Nascimento L."/>
            <person name="Silva G.M."/>
            <person name="Condomitti G.W."/>
            <person name="Digiampietri L.A."/>
            <person name="Lombardi K.C."/>
            <person name="Ramos P.L."/>
            <person name="Quaggio R.B."/>
            <person name="Oliveira J.C."/>
            <person name="Pascon R.C."/>
            <person name="Cruz J.B."/>
            <person name="Silva A.M."/>
            <person name="Setubal J.C."/>
        </authorList>
    </citation>
    <scope>NUCLEOTIDE SEQUENCE [LARGE SCALE GENOMIC DNA]</scope>
</reference>
<dbReference type="Gene3D" id="3.40.50.10190">
    <property type="entry name" value="BRCT domain"/>
    <property type="match status" value="1"/>
</dbReference>
<dbReference type="AlphaFoldDB" id="A0A1Y2T455"/>
<feature type="compositionally biased region" description="Basic and acidic residues" evidence="1">
    <location>
        <begin position="1"/>
        <end position="19"/>
    </location>
</feature>
<dbReference type="EMBL" id="LWLV01000655">
    <property type="protein sequence ID" value="OTA41231.1"/>
    <property type="molecule type" value="Genomic_DNA"/>
</dbReference>
<evidence type="ECO:0000313" key="3">
    <source>
        <dbReference type="EMBL" id="OTA41231.1"/>
    </source>
</evidence>
<dbReference type="Proteomes" id="UP000194267">
    <property type="component" value="Unassembled WGS sequence"/>
</dbReference>
<protein>
    <recommendedName>
        <fullName evidence="2">BRCT domain-containing protein</fullName>
    </recommendedName>
</protein>
<feature type="domain" description="BRCT" evidence="2">
    <location>
        <begin position="20"/>
        <end position="56"/>
    </location>
</feature>
<gene>
    <name evidence="3" type="ORF">A6D92_08640</name>
</gene>
<proteinExistence type="predicted"/>